<dbReference type="InterPro" id="IPR003593">
    <property type="entry name" value="AAA+_ATPase"/>
</dbReference>
<dbReference type="RefSeq" id="WP_075820993.1">
    <property type="nucleotide sequence ID" value="NZ_CAJUTZ010000013.1"/>
</dbReference>
<dbReference type="Pfam" id="PF05673">
    <property type="entry name" value="DUF815"/>
    <property type="match status" value="1"/>
</dbReference>
<organism evidence="2 3">
    <name type="scientific">Ileibacterium valens</name>
    <dbReference type="NCBI Taxonomy" id="1862668"/>
    <lineage>
        <taxon>Bacteria</taxon>
        <taxon>Bacillati</taxon>
        <taxon>Bacillota</taxon>
        <taxon>Erysipelotrichia</taxon>
        <taxon>Erysipelotrichales</taxon>
        <taxon>Erysipelotrichaceae</taxon>
        <taxon>Ileibacterium</taxon>
    </lineage>
</organism>
<proteinExistence type="predicted"/>
<accession>A0A1U7ND39</accession>
<dbReference type="InterPro" id="IPR008533">
    <property type="entry name" value="DUF815"/>
</dbReference>
<dbReference type="PANTHER" id="PTHR42935">
    <property type="entry name" value="SLR0930 PROTEIN"/>
    <property type="match status" value="1"/>
</dbReference>
<dbReference type="InterPro" id="IPR027417">
    <property type="entry name" value="P-loop_NTPase"/>
</dbReference>
<comment type="caution">
    <text evidence="2">The sequence shown here is derived from an EMBL/GenBank/DDBJ whole genome shotgun (WGS) entry which is preliminary data.</text>
</comment>
<protein>
    <recommendedName>
        <fullName evidence="1">AAA+ ATPase domain-containing protein</fullName>
    </recommendedName>
</protein>
<dbReference type="CDD" id="cd00009">
    <property type="entry name" value="AAA"/>
    <property type="match status" value="1"/>
</dbReference>
<dbReference type="SMART" id="SM00382">
    <property type="entry name" value="AAA"/>
    <property type="match status" value="1"/>
</dbReference>
<dbReference type="OrthoDB" id="9812140at2"/>
<name>A0A1U7ND39_9FIRM</name>
<feature type="domain" description="AAA+ ATPase" evidence="1">
    <location>
        <begin position="201"/>
        <end position="342"/>
    </location>
</feature>
<dbReference type="SUPFAM" id="SSF52540">
    <property type="entry name" value="P-loop containing nucleoside triphosphate hydrolases"/>
    <property type="match status" value="1"/>
</dbReference>
<dbReference type="GeneID" id="82203855"/>
<evidence type="ECO:0000313" key="2">
    <source>
        <dbReference type="EMBL" id="OLU36759.1"/>
    </source>
</evidence>
<evidence type="ECO:0000313" key="3">
    <source>
        <dbReference type="Proteomes" id="UP000186341"/>
    </source>
</evidence>
<gene>
    <name evidence="2" type="ORF">BO222_12010</name>
</gene>
<dbReference type="EMBL" id="MPJW01000260">
    <property type="protein sequence ID" value="OLU36759.1"/>
    <property type="molecule type" value="Genomic_DNA"/>
</dbReference>
<dbReference type="Gene3D" id="3.40.50.300">
    <property type="entry name" value="P-loop containing nucleotide triphosphate hydrolases"/>
    <property type="match status" value="1"/>
</dbReference>
<dbReference type="AlphaFoldDB" id="A0A1U7ND39"/>
<dbReference type="PANTHER" id="PTHR42935:SF1">
    <property type="entry name" value="SLR0930 PROTEIN"/>
    <property type="match status" value="1"/>
</dbReference>
<reference evidence="2 3" key="1">
    <citation type="submission" date="2016-11" db="EMBL/GenBank/DDBJ databases">
        <title>Description of two novel members of the family Erysipelotrichaceae: Ileibacterium lipovorans gen. nov., sp. nov. and Dubosiella newyorkensis, gen. nov., sp. nov.</title>
        <authorList>
            <person name="Cox L.M."/>
            <person name="Sohn J."/>
            <person name="Tyrrell K.L."/>
            <person name="Citron D.M."/>
            <person name="Lawson P.A."/>
            <person name="Patel N.B."/>
            <person name="Iizumi T."/>
            <person name="Perez-Perez G.I."/>
            <person name="Goldstein E.J."/>
            <person name="Blaser M.J."/>
        </authorList>
    </citation>
    <scope>NUCLEOTIDE SEQUENCE [LARGE SCALE GENOMIC DNA]</scope>
    <source>
        <strain evidence="2 3">NYU-BL-A3</strain>
    </source>
</reference>
<evidence type="ECO:0000259" key="1">
    <source>
        <dbReference type="SMART" id="SM00382"/>
    </source>
</evidence>
<keyword evidence="3" id="KW-1185">Reference proteome</keyword>
<sequence>MSISLGQRLRELAVFAGLREDPVIDAFFNLIGSSERQESMESVRGRFCYFAGKLYAAGYTDWTDYLRHKVLCMPTCCSDFASQDHEIPSYMLDAAMNELASLAQAGSLNSEFFFDDPTMPAFSAHECDLQGDYLNRLMHVSEYGFGIFAEYRMFRVEQLDGEIRLKPIAHPDPVTFNDLYGYQSQHEEVIDNSMVLLNNQTASNILLYGDAGTGKSATVKATVNLLYPQGLRLIEVRKNQLELLPELLEELSVNPLKFIIFIDDLSFQENDDEFSALKAVLEGTVSARSQNVVIYATSNRRHIVRETFSDRGGDDVHRNDTMQETISLSDRFGMRILFEKPSIQEYRNIVLQLAKAYKIDMDEDRLMLKAEQFALRKSGRSARAARQFIEQLAVRQEK</sequence>
<dbReference type="Proteomes" id="UP000186341">
    <property type="component" value="Unassembled WGS sequence"/>
</dbReference>